<dbReference type="Pfam" id="PF12697">
    <property type="entry name" value="Abhydrolase_6"/>
    <property type="match status" value="1"/>
</dbReference>
<evidence type="ECO:0000313" key="2">
    <source>
        <dbReference type="EMBL" id="UOF91041.1"/>
    </source>
</evidence>
<accession>A0ABY4CP72</accession>
<dbReference type="PANTHER" id="PTHR37017">
    <property type="entry name" value="AB HYDROLASE-1 DOMAIN-CONTAINING PROTEIN-RELATED"/>
    <property type="match status" value="1"/>
</dbReference>
<dbReference type="InterPro" id="IPR052897">
    <property type="entry name" value="Sec-Metab_Biosynth_Hydrolase"/>
</dbReference>
<evidence type="ECO:0000313" key="3">
    <source>
        <dbReference type="Proteomes" id="UP000830167"/>
    </source>
</evidence>
<evidence type="ECO:0000259" key="1">
    <source>
        <dbReference type="Pfam" id="PF12697"/>
    </source>
</evidence>
<dbReference type="RefSeq" id="WP_347437732.1">
    <property type="nucleotide sequence ID" value="NZ_CP089291.1"/>
</dbReference>
<sequence length="231" mass="26131">MATFVICHGAWDGGWFWKEPASELQKLGHVVYRPTFTGLGERKHLGTPNTNLETHIEDILNLFEFEQLDHVFLVGHSYGGTVITGVAERIPEKIQRLVYIDGYVLEDGQSMADLFGDSPLPDQLKTLSEVYGDGWEVPFPSEQRYDSRVSAQPLQTFLQRLEVKNPQTKQLPRTYIACTERGEAPQYGPIAKIAERAKVLGWQYFELLTGHNPNLTMPRETGLLLDRVSKG</sequence>
<dbReference type="Proteomes" id="UP000830167">
    <property type="component" value="Chromosome"/>
</dbReference>
<dbReference type="InterPro" id="IPR000073">
    <property type="entry name" value="AB_hydrolase_1"/>
</dbReference>
<gene>
    <name evidence="2" type="ORF">LSG31_01805</name>
</gene>
<dbReference type="SUPFAM" id="SSF53474">
    <property type="entry name" value="alpha/beta-Hydrolases"/>
    <property type="match status" value="1"/>
</dbReference>
<dbReference type="EMBL" id="CP089291">
    <property type="protein sequence ID" value="UOF91041.1"/>
    <property type="molecule type" value="Genomic_DNA"/>
</dbReference>
<dbReference type="GO" id="GO:0016787">
    <property type="term" value="F:hydrolase activity"/>
    <property type="evidence" value="ECO:0007669"/>
    <property type="project" value="UniProtKB-KW"/>
</dbReference>
<dbReference type="PANTHER" id="PTHR37017:SF11">
    <property type="entry name" value="ESTERASE_LIPASE_THIOESTERASE DOMAIN-CONTAINING PROTEIN"/>
    <property type="match status" value="1"/>
</dbReference>
<organism evidence="2 3">
    <name type="scientific">Fodinisporobacter ferrooxydans</name>
    <dbReference type="NCBI Taxonomy" id="2901836"/>
    <lineage>
        <taxon>Bacteria</taxon>
        <taxon>Bacillati</taxon>
        <taxon>Bacillota</taxon>
        <taxon>Bacilli</taxon>
        <taxon>Bacillales</taxon>
        <taxon>Alicyclobacillaceae</taxon>
        <taxon>Fodinisporobacter</taxon>
    </lineage>
</organism>
<reference evidence="2" key="1">
    <citation type="submission" date="2021-12" db="EMBL/GenBank/DDBJ databases">
        <title>Alicyclobacillaceae gen. nov., sp. nov., isolated from chalcocite enrichment system.</title>
        <authorList>
            <person name="Jiang Z."/>
        </authorList>
    </citation>
    <scope>NUCLEOTIDE SEQUENCE</scope>
    <source>
        <strain evidence="2">MYW30-H2</strain>
    </source>
</reference>
<proteinExistence type="predicted"/>
<protein>
    <submittedName>
        <fullName evidence="2">Alpha/beta fold hydrolase</fullName>
    </submittedName>
</protein>
<dbReference type="Gene3D" id="3.40.50.1820">
    <property type="entry name" value="alpha/beta hydrolase"/>
    <property type="match status" value="1"/>
</dbReference>
<keyword evidence="2" id="KW-0378">Hydrolase</keyword>
<dbReference type="InterPro" id="IPR029058">
    <property type="entry name" value="AB_hydrolase_fold"/>
</dbReference>
<feature type="domain" description="AB hydrolase-1" evidence="1">
    <location>
        <begin position="4"/>
        <end position="220"/>
    </location>
</feature>
<keyword evidence="3" id="KW-1185">Reference proteome</keyword>
<name>A0ABY4CP72_9BACL</name>